<dbReference type="InterPro" id="IPR036388">
    <property type="entry name" value="WH-like_DNA-bd_sf"/>
</dbReference>
<reference evidence="5 6" key="1">
    <citation type="submission" date="2021-01" db="EMBL/GenBank/DDBJ databases">
        <title>Belnapia mucosa sp. nov. and Belnapia arida sp. nov., isolated from the Tabernas Desert (Almeria, Spain).</title>
        <authorList>
            <person name="Molina-Menor E."/>
            <person name="Vidal-Verdu A."/>
            <person name="Calonge A."/>
            <person name="Satari L."/>
            <person name="Pereto J."/>
            <person name="Porcar M."/>
        </authorList>
    </citation>
    <scope>NUCLEOTIDE SEQUENCE [LARGE SCALE GENOMIC DNA]</scope>
    <source>
        <strain evidence="5 6">T18</strain>
    </source>
</reference>
<dbReference type="PANTHER" id="PTHR24567:SF74">
    <property type="entry name" value="HTH-TYPE TRANSCRIPTIONAL REGULATOR ARCR"/>
    <property type="match status" value="1"/>
</dbReference>
<gene>
    <name evidence="5" type="ORF">JMJ56_09265</name>
</gene>
<dbReference type="SUPFAM" id="SSF46785">
    <property type="entry name" value="Winged helix' DNA-binding domain"/>
    <property type="match status" value="1"/>
</dbReference>
<evidence type="ECO:0000313" key="5">
    <source>
        <dbReference type="EMBL" id="MBL6078193.1"/>
    </source>
</evidence>
<keyword evidence="2" id="KW-0238">DNA-binding</keyword>
<dbReference type="InterPro" id="IPR036390">
    <property type="entry name" value="WH_DNA-bd_sf"/>
</dbReference>
<dbReference type="PANTHER" id="PTHR24567">
    <property type="entry name" value="CRP FAMILY TRANSCRIPTIONAL REGULATORY PROTEIN"/>
    <property type="match status" value="1"/>
</dbReference>
<sequence>MADSQSPVLTPRNRLLAALPAEDLARLWPQLESVETEQRRILLAPDQPITAVYFPETGWSSMLAVLADGRSAEVGLIGSEGMVGLPLLLGSDSSAVEAMIQAPGTMLRLGAGAFRQALEQSSTLRTLLLRYALAFQQQVTQTAACNGHHALDQRLARWLLMAHDRAGDDEFPMTQEFLAMMLCVHRPGVTVAARLFQQAGLIRYGQGHITVTDRAGLEAAACECYGAVRRQFEQLLGSARG</sequence>
<keyword evidence="1" id="KW-0805">Transcription regulation</keyword>
<keyword evidence="3" id="KW-0804">Transcription</keyword>
<dbReference type="SUPFAM" id="SSF51206">
    <property type="entry name" value="cAMP-binding domain-like"/>
    <property type="match status" value="1"/>
</dbReference>
<dbReference type="InterPro" id="IPR050397">
    <property type="entry name" value="Env_Response_Regulators"/>
</dbReference>
<name>A0ABS1U0I5_9PROT</name>
<keyword evidence="6" id="KW-1185">Reference proteome</keyword>
<dbReference type="InterPro" id="IPR014710">
    <property type="entry name" value="RmlC-like_jellyroll"/>
</dbReference>
<proteinExistence type="predicted"/>
<evidence type="ECO:0000256" key="2">
    <source>
        <dbReference type="ARBA" id="ARBA00023125"/>
    </source>
</evidence>
<organism evidence="5 6">
    <name type="scientific">Belnapia arida</name>
    <dbReference type="NCBI Taxonomy" id="2804533"/>
    <lineage>
        <taxon>Bacteria</taxon>
        <taxon>Pseudomonadati</taxon>
        <taxon>Pseudomonadota</taxon>
        <taxon>Alphaproteobacteria</taxon>
        <taxon>Acetobacterales</taxon>
        <taxon>Roseomonadaceae</taxon>
        <taxon>Belnapia</taxon>
    </lineage>
</organism>
<evidence type="ECO:0000256" key="1">
    <source>
        <dbReference type="ARBA" id="ARBA00023015"/>
    </source>
</evidence>
<dbReference type="Pfam" id="PF00027">
    <property type="entry name" value="cNMP_binding"/>
    <property type="match status" value="1"/>
</dbReference>
<dbReference type="InterPro" id="IPR000595">
    <property type="entry name" value="cNMP-bd_dom"/>
</dbReference>
<accession>A0ABS1U0I5</accession>
<comment type="caution">
    <text evidence="5">The sequence shown here is derived from an EMBL/GenBank/DDBJ whole genome shotgun (WGS) entry which is preliminary data.</text>
</comment>
<dbReference type="RefSeq" id="WP_202831332.1">
    <property type="nucleotide sequence ID" value="NZ_JAETWB010000002.1"/>
</dbReference>
<dbReference type="EMBL" id="JAETWB010000002">
    <property type="protein sequence ID" value="MBL6078193.1"/>
    <property type="molecule type" value="Genomic_DNA"/>
</dbReference>
<feature type="domain" description="Cyclic nucleotide-binding" evidence="4">
    <location>
        <begin position="15"/>
        <end position="136"/>
    </location>
</feature>
<dbReference type="Pfam" id="PF13545">
    <property type="entry name" value="HTH_Crp_2"/>
    <property type="match status" value="1"/>
</dbReference>
<dbReference type="InterPro" id="IPR018490">
    <property type="entry name" value="cNMP-bd_dom_sf"/>
</dbReference>
<protein>
    <submittedName>
        <fullName evidence="5">Crp/Fnr family transcriptional regulator</fullName>
    </submittedName>
</protein>
<evidence type="ECO:0000259" key="4">
    <source>
        <dbReference type="SMART" id="SM00100"/>
    </source>
</evidence>
<dbReference type="SMART" id="SM00100">
    <property type="entry name" value="cNMP"/>
    <property type="match status" value="1"/>
</dbReference>
<evidence type="ECO:0000313" key="6">
    <source>
        <dbReference type="Proteomes" id="UP000660885"/>
    </source>
</evidence>
<dbReference type="Gene3D" id="1.10.10.10">
    <property type="entry name" value="Winged helix-like DNA-binding domain superfamily/Winged helix DNA-binding domain"/>
    <property type="match status" value="1"/>
</dbReference>
<evidence type="ECO:0000256" key="3">
    <source>
        <dbReference type="ARBA" id="ARBA00023163"/>
    </source>
</evidence>
<dbReference type="Gene3D" id="2.60.120.10">
    <property type="entry name" value="Jelly Rolls"/>
    <property type="match status" value="1"/>
</dbReference>
<dbReference type="InterPro" id="IPR012318">
    <property type="entry name" value="HTH_CRP"/>
</dbReference>
<dbReference type="Proteomes" id="UP000660885">
    <property type="component" value="Unassembled WGS sequence"/>
</dbReference>
<dbReference type="CDD" id="cd00038">
    <property type="entry name" value="CAP_ED"/>
    <property type="match status" value="1"/>
</dbReference>